<dbReference type="InterPro" id="IPR011701">
    <property type="entry name" value="MFS"/>
</dbReference>
<dbReference type="PANTHER" id="PTHR43791:SF36">
    <property type="entry name" value="TRANSPORTER, PUTATIVE (AFU_ORTHOLOGUE AFUA_6G08340)-RELATED"/>
    <property type="match status" value="1"/>
</dbReference>
<evidence type="ECO:0000256" key="5">
    <source>
        <dbReference type="ARBA" id="ARBA00023136"/>
    </source>
</evidence>
<name>A0A4Q1HLW1_9BURK</name>
<dbReference type="AlphaFoldDB" id="A0A4Q1HLW1"/>
<dbReference type="InterPro" id="IPR036259">
    <property type="entry name" value="MFS_trans_sf"/>
</dbReference>
<evidence type="ECO:0000256" key="3">
    <source>
        <dbReference type="ARBA" id="ARBA00022692"/>
    </source>
</evidence>
<dbReference type="CDD" id="cd17319">
    <property type="entry name" value="MFS_ExuT_GudP_like"/>
    <property type="match status" value="1"/>
</dbReference>
<dbReference type="OrthoDB" id="5441967at2"/>
<feature type="transmembrane region" description="Helical" evidence="6">
    <location>
        <begin position="91"/>
        <end position="111"/>
    </location>
</feature>
<gene>
    <name evidence="8" type="ORF">C7R54_08750</name>
</gene>
<dbReference type="Pfam" id="PF07690">
    <property type="entry name" value="MFS_1"/>
    <property type="match status" value="1"/>
</dbReference>
<dbReference type="GO" id="GO:0022857">
    <property type="term" value="F:transmembrane transporter activity"/>
    <property type="evidence" value="ECO:0007669"/>
    <property type="project" value="InterPro"/>
</dbReference>
<dbReference type="PROSITE" id="PS50850">
    <property type="entry name" value="MFS"/>
    <property type="match status" value="1"/>
</dbReference>
<reference evidence="8 9" key="1">
    <citation type="journal article" date="2017" name="Int. J. Syst. Evol. Microbiol.">
        <title>Achromobacter aloeverae sp. nov., isolated from the root of Aloe vera (L.) Burm.f.</title>
        <authorList>
            <person name="Kuncharoen N."/>
            <person name="Muramatsu Y."/>
            <person name="Shibata C."/>
            <person name="Kamakura Y."/>
            <person name="Nakagawa Y."/>
            <person name="Tanasupawat S."/>
        </authorList>
    </citation>
    <scope>NUCLEOTIDE SEQUENCE [LARGE SCALE GENOMIC DNA]</scope>
    <source>
        <strain evidence="8 9">AVA-1</strain>
    </source>
</reference>
<organism evidence="8 9">
    <name type="scientific">Achromobacter aloeverae</name>
    <dbReference type="NCBI Taxonomy" id="1750518"/>
    <lineage>
        <taxon>Bacteria</taxon>
        <taxon>Pseudomonadati</taxon>
        <taxon>Pseudomonadota</taxon>
        <taxon>Betaproteobacteria</taxon>
        <taxon>Burkholderiales</taxon>
        <taxon>Alcaligenaceae</taxon>
        <taxon>Achromobacter</taxon>
    </lineage>
</organism>
<dbReference type="GO" id="GO:0016020">
    <property type="term" value="C:membrane"/>
    <property type="evidence" value="ECO:0007669"/>
    <property type="project" value="UniProtKB-SubCell"/>
</dbReference>
<feature type="transmembrane region" description="Helical" evidence="6">
    <location>
        <begin position="282"/>
        <end position="301"/>
    </location>
</feature>
<feature type="transmembrane region" description="Helical" evidence="6">
    <location>
        <begin position="401"/>
        <end position="421"/>
    </location>
</feature>
<comment type="subcellular location">
    <subcellularLocation>
        <location evidence="1">Membrane</location>
        <topology evidence="1">Multi-pass membrane protein</topology>
    </subcellularLocation>
</comment>
<keyword evidence="2" id="KW-0813">Transport</keyword>
<protein>
    <submittedName>
        <fullName evidence="8">MFS transporter</fullName>
    </submittedName>
</protein>
<dbReference type="InterPro" id="IPR020846">
    <property type="entry name" value="MFS_dom"/>
</dbReference>
<evidence type="ECO:0000313" key="8">
    <source>
        <dbReference type="EMBL" id="RXN91256.1"/>
    </source>
</evidence>
<proteinExistence type="predicted"/>
<evidence type="ECO:0000256" key="4">
    <source>
        <dbReference type="ARBA" id="ARBA00022989"/>
    </source>
</evidence>
<feature type="transmembrane region" description="Helical" evidence="6">
    <location>
        <begin position="372"/>
        <end position="395"/>
    </location>
</feature>
<comment type="caution">
    <text evidence="8">The sequence shown here is derived from an EMBL/GenBank/DDBJ whole genome shotgun (WGS) entry which is preliminary data.</text>
</comment>
<evidence type="ECO:0000313" key="9">
    <source>
        <dbReference type="Proteomes" id="UP000290849"/>
    </source>
</evidence>
<accession>A0A4Q1HLW1</accession>
<sequence length="438" mass="47236">MHTPIDATTGDVDAERAVIKKIAWRFLPVLILGYLLNYLDRTNIGFAALTMNKDIGLSESHFGFGAGIFFLAYCLFEVPSNMLLFRYGARLWLARIMITWGICSAVMALVVGPYSYYGARLLLGLSEAGFFPGVTFFLSSWFPARYRTSILAWFLLAIPLSSLIGSPLSGSLLYLDGVWGLSGWKWMFLLEGTPTALIGIWALFVLSDNPDTARWLTKQERGLIKNMLAGEQREKPRKDFAAALRDPRVHLLALIQFGFTVGSYGVGIWLPLILKQFLSTPLQIGLVSAIPYAFASIGMLLWARHSDRSGNSLGNLACSCAVGAIGLGFAVFAHGSVSAMASLTVALVGVTAARAIFWAIPGRIMTGMGAAAGFAYINCIAALGGFAGPYVIGWAKEKTGSFSTGLGVMGLILVITVLLVLPLHHFRKQARTAAATAS</sequence>
<keyword evidence="5 6" id="KW-0472">Membrane</keyword>
<keyword evidence="9" id="KW-1185">Reference proteome</keyword>
<keyword evidence="3 6" id="KW-0812">Transmembrane</keyword>
<evidence type="ECO:0000256" key="1">
    <source>
        <dbReference type="ARBA" id="ARBA00004141"/>
    </source>
</evidence>
<feature type="transmembrane region" description="Helical" evidence="6">
    <location>
        <begin position="150"/>
        <end position="174"/>
    </location>
</feature>
<feature type="transmembrane region" description="Helical" evidence="6">
    <location>
        <begin position="251"/>
        <end position="270"/>
    </location>
</feature>
<keyword evidence="4 6" id="KW-1133">Transmembrane helix</keyword>
<dbReference type="PANTHER" id="PTHR43791">
    <property type="entry name" value="PERMEASE-RELATED"/>
    <property type="match status" value="1"/>
</dbReference>
<feature type="transmembrane region" description="Helical" evidence="6">
    <location>
        <begin position="117"/>
        <end position="138"/>
    </location>
</feature>
<dbReference type="FunFam" id="1.20.1250.20:FF:000018">
    <property type="entry name" value="MFS transporter permease"/>
    <property type="match status" value="1"/>
</dbReference>
<dbReference type="Proteomes" id="UP000290849">
    <property type="component" value="Unassembled WGS sequence"/>
</dbReference>
<evidence type="ECO:0000256" key="2">
    <source>
        <dbReference type="ARBA" id="ARBA00022448"/>
    </source>
</evidence>
<evidence type="ECO:0000256" key="6">
    <source>
        <dbReference type="SAM" id="Phobius"/>
    </source>
</evidence>
<dbReference type="Gene3D" id="1.20.1250.20">
    <property type="entry name" value="MFS general substrate transporter like domains"/>
    <property type="match status" value="2"/>
</dbReference>
<dbReference type="SUPFAM" id="SSF103473">
    <property type="entry name" value="MFS general substrate transporter"/>
    <property type="match status" value="1"/>
</dbReference>
<dbReference type="RefSeq" id="WP_129149809.1">
    <property type="nucleotide sequence ID" value="NZ_JBHSDO010000013.1"/>
</dbReference>
<feature type="transmembrane region" description="Helical" evidence="6">
    <location>
        <begin position="339"/>
        <end position="360"/>
    </location>
</feature>
<feature type="domain" description="Major facilitator superfamily (MFS) profile" evidence="7">
    <location>
        <begin position="26"/>
        <end position="428"/>
    </location>
</feature>
<feature type="transmembrane region" description="Helical" evidence="6">
    <location>
        <begin position="313"/>
        <end position="333"/>
    </location>
</feature>
<feature type="transmembrane region" description="Helical" evidence="6">
    <location>
        <begin position="22"/>
        <end position="40"/>
    </location>
</feature>
<feature type="transmembrane region" description="Helical" evidence="6">
    <location>
        <begin position="186"/>
        <end position="206"/>
    </location>
</feature>
<feature type="transmembrane region" description="Helical" evidence="6">
    <location>
        <begin position="60"/>
        <end position="79"/>
    </location>
</feature>
<dbReference type="EMBL" id="PYAL01000002">
    <property type="protein sequence ID" value="RXN91256.1"/>
    <property type="molecule type" value="Genomic_DNA"/>
</dbReference>
<evidence type="ECO:0000259" key="7">
    <source>
        <dbReference type="PROSITE" id="PS50850"/>
    </source>
</evidence>